<feature type="region of interest" description="Disordered" evidence="1">
    <location>
        <begin position="841"/>
        <end position="930"/>
    </location>
</feature>
<feature type="compositionally biased region" description="Low complexity" evidence="1">
    <location>
        <begin position="295"/>
        <end position="308"/>
    </location>
</feature>
<feature type="compositionally biased region" description="Pro residues" evidence="1">
    <location>
        <begin position="862"/>
        <end position="881"/>
    </location>
</feature>
<dbReference type="EMBL" id="CP024161">
    <property type="protein sequence ID" value="ATP59793.1"/>
    <property type="molecule type" value="Genomic_DNA"/>
</dbReference>
<dbReference type="Proteomes" id="UP000224629">
    <property type="component" value="Chromosome"/>
</dbReference>
<name>A0ABM6PRU9_9BACT</name>
<feature type="compositionally biased region" description="Basic and acidic residues" evidence="1">
    <location>
        <begin position="321"/>
        <end position="338"/>
    </location>
</feature>
<feature type="region of interest" description="Disordered" evidence="1">
    <location>
        <begin position="233"/>
        <end position="342"/>
    </location>
</feature>
<dbReference type="RefSeq" id="WP_099452017.1">
    <property type="nucleotide sequence ID" value="NZ_CP024161.1"/>
</dbReference>
<feature type="region of interest" description="Disordered" evidence="1">
    <location>
        <begin position="507"/>
        <end position="605"/>
    </location>
</feature>
<evidence type="ECO:0000313" key="3">
    <source>
        <dbReference type="Proteomes" id="UP000224629"/>
    </source>
</evidence>
<feature type="compositionally biased region" description="Basic and acidic residues" evidence="1">
    <location>
        <begin position="842"/>
        <end position="854"/>
    </location>
</feature>
<feature type="compositionally biased region" description="Low complexity" evidence="1">
    <location>
        <begin position="508"/>
        <end position="601"/>
    </location>
</feature>
<keyword evidence="3" id="KW-1185">Reference proteome</keyword>
<proteinExistence type="predicted"/>
<feature type="compositionally biased region" description="Low complexity" evidence="1">
    <location>
        <begin position="234"/>
        <end position="287"/>
    </location>
</feature>
<accession>A0ABM6PRU9</accession>
<gene>
    <name evidence="2" type="ORF">CSW10_02545</name>
</gene>
<organism evidence="2 3">
    <name type="scientific">Mesomycoplasma dispar</name>
    <dbReference type="NCBI Taxonomy" id="86660"/>
    <lineage>
        <taxon>Bacteria</taxon>
        <taxon>Bacillati</taxon>
        <taxon>Mycoplasmatota</taxon>
        <taxon>Mycoplasmoidales</taxon>
        <taxon>Metamycoplasmataceae</taxon>
        <taxon>Mesomycoplasma</taxon>
    </lineage>
</organism>
<evidence type="ECO:0000313" key="2">
    <source>
        <dbReference type="EMBL" id="ATP59793.1"/>
    </source>
</evidence>
<dbReference type="NCBIfam" id="NF038058">
    <property type="entry name" value="adhes_P110_Nter"/>
    <property type="match status" value="1"/>
</dbReference>
<feature type="region of interest" description="Disordered" evidence="1">
    <location>
        <begin position="1257"/>
        <end position="1284"/>
    </location>
</feature>
<protein>
    <submittedName>
        <fullName evidence="2">Oxidoreductase</fullName>
    </submittedName>
</protein>
<sequence>MKKQIRNKVLIVLAGLSFVGITAGVGVGVQKSALRSSYLAQFDNDKSETELQPPINDAELAGVISNFSLKPEWSKISAAQAFKLHKDPLYAFKLSQAVDFSKIDKKFSNLFFNIQVNENTTVEGNAIKNLTVFVFDNITKKEVATRAFKTDLSGFSSVAKEDFIDNFIADSSTYDLDKSLLKTNFATEAVLPSAFSIKFQDQLLTHLRKISPQSFETPKTTQVSAISNLATEFQQQSDQSGENSNGNNQGGSPNQNNAQSGGNSNSNQGGSSSQNNPQSGGNSNDGQTSGGSGGSTQTDGNQNQTDQTGGAGQGQGSETQKPNEETPKEVEPKKEESPSSKLVVSNENLASALADTLKTFGGLKLVAASGLQGLIPNDYTLLPVSSDKSLVKVVADDQAGTAKISLKLLDKDNKEKLIELQITGLSSVGAIKDAISAKITRNQSAYLTLRPQVAEYFKKNQTKNISQLISSFSKHKDKLDGYKKQLGDKYKDKDLIEELLKQLKERQQQTTQQTEEQQVSVSTTSTTEFQQQEQQQSGGNSNGNNQGGSPNQNNGQSGSSSSSSSSSGTQTQGSGSETQSQTQTQGSDSQPQTQSQGSGTTAEKEKNDLVKKFLADFDGASASLFGVFGNNYETFPKDSEGKIIFPDKADFWFDLKDKKLEYQNYKFSFSIPEQKDKNDPNKLTLNLDIHPSQDLKLEVDEKNRQYIDVPEQAQYFEYDKSGKKKIEGVLVPVQTDAASSTETNSVFAQDRRYSGFTFKKWSYPIEIDLRGTKVQQELAKLVGNFHQAELNKKNRYQLFDYDLDKIFKTAKLENWFSLSDAEKNQAKTYLKASLNSISEELELPKKVEEPKVDQGQKQPETPAAPTPAPTPTPAPAAPAPAPNSSTQTQSGNSGSSAGTGTGTQSSGQSSSSQNGSASQSSSGTAAVQSSSSVSVKVQNFQQESTDSSNSSTKEPEKLAFGDYLIKYLDLFSTFKTEQGQKLSLKGEYDRASRTYNFVFAVLDSQNEQVASALFQLHGVNATNVAFTKALPYAPDVFVDGRSGLEYEKDRDKSYVSALSSINNTNVAYVANKKWVEPEKDIDKILKDLTTWSRTPSRLDKNKHNYPEQENEKADDGIKLNFPLRYDYKRENPLALDYSTRERVEKTTLTKGVLYFVFRPEKVLLEKDKNQSFELEKKPYRLLSTTTEQAKSEFGLSSLELFKDNNSDNNSDNNKLKLGWRIQQSRPLNTEFKTLVSSQISAKNLGLVVLEDNKKEENNNQWLPTPKKYEHKHSEEPSSEEPVEIKTTDSKLVNDLQLKQTSPSDSLENYLGKTWLLELQITSNSVVLTIIPEQQTSGGKLKVWRSEIGPRFNSEINKDPETDSGQIFGRGFDFGQIGDFVESNSEEDGDTGQQKTNKPGMTFKALAVFRGDRLLNDATSRNQMRQAFIDQYFKK</sequence>
<evidence type="ECO:0000256" key="1">
    <source>
        <dbReference type="SAM" id="MobiDB-lite"/>
    </source>
</evidence>
<feature type="compositionally biased region" description="Low complexity" evidence="1">
    <location>
        <begin position="882"/>
        <end position="930"/>
    </location>
</feature>
<reference evidence="2" key="1">
    <citation type="submission" date="2017-10" db="EMBL/GenBank/DDBJ databases">
        <title>Genome-wide analysis of the first isolated strain mycoplasma dispar GS01.</title>
        <authorList>
            <person name="Hao H."/>
            <person name="Chen S."/>
            <person name="Zhao P."/>
            <person name="Chu Y."/>
            <person name="Liu Y."/>
        </authorList>
    </citation>
    <scope>NUCLEOTIDE SEQUENCE [LARGE SCALE GENOMIC DNA]</scope>
    <source>
        <strain evidence="2">GS01</strain>
    </source>
</reference>